<feature type="compositionally biased region" description="Polar residues" evidence="8">
    <location>
        <begin position="66"/>
        <end position="76"/>
    </location>
</feature>
<feature type="domain" description="RRM" evidence="9">
    <location>
        <begin position="525"/>
        <end position="600"/>
    </location>
</feature>
<gene>
    <name evidence="10" type="ORF">PUN28_005258</name>
</gene>
<dbReference type="PROSITE" id="PS50102">
    <property type="entry name" value="RRM"/>
    <property type="match status" value="4"/>
</dbReference>
<evidence type="ECO:0000256" key="4">
    <source>
        <dbReference type="ARBA" id="ARBA00022884"/>
    </source>
</evidence>
<dbReference type="Proteomes" id="UP001430953">
    <property type="component" value="Unassembled WGS sequence"/>
</dbReference>
<feature type="region of interest" description="Disordered" evidence="8">
    <location>
        <begin position="66"/>
        <end position="100"/>
    </location>
</feature>
<accession>A0AAW2GK46</accession>
<dbReference type="InterPro" id="IPR035979">
    <property type="entry name" value="RBD_domain_sf"/>
</dbReference>
<dbReference type="CDD" id="cd12423">
    <property type="entry name" value="RRM3_PTBP1_like"/>
    <property type="match status" value="1"/>
</dbReference>
<keyword evidence="6" id="KW-0508">mRNA splicing</keyword>
<dbReference type="InterPro" id="IPR055204">
    <property type="entry name" value="HNRNPL_RRM"/>
</dbReference>
<evidence type="ECO:0000256" key="1">
    <source>
        <dbReference type="ARBA" id="ARBA00022553"/>
    </source>
</evidence>
<proteinExistence type="predicted"/>
<evidence type="ECO:0000256" key="3">
    <source>
        <dbReference type="ARBA" id="ARBA00022737"/>
    </source>
</evidence>
<feature type="compositionally biased region" description="Basic and acidic residues" evidence="8">
    <location>
        <begin position="80"/>
        <end position="97"/>
    </location>
</feature>
<dbReference type="SUPFAM" id="SSF54928">
    <property type="entry name" value="RNA-binding domain, RBD"/>
    <property type="match status" value="3"/>
</dbReference>
<name>A0AAW2GK46_9HYME</name>
<dbReference type="PANTHER" id="PTHR15592">
    <property type="entry name" value="MATRIN 3/NUCLEAR PROTEIN 220-RELATED"/>
    <property type="match status" value="1"/>
</dbReference>
<keyword evidence="4 7" id="KW-0694">RNA-binding</keyword>
<keyword evidence="3" id="KW-0677">Repeat</keyword>
<dbReference type="FunFam" id="3.30.70.330:FF:000032">
    <property type="entry name" value="Polypyrimidine tract-binding protein 2 isoform 1"/>
    <property type="match status" value="1"/>
</dbReference>
<sequence>MVSPPFFAQSLPRGILPKVRIPDLSNFRPFPTAPFPVVSVQEFQYARGTGASLTMRGSDELLSQSGAVSNGASMSPQPHHAADNNNDAKKVKLDKSHSGKPSRVIHIRNIPNEVTEAEIIHLGLPFGRVTNVLVLKGKNQAFLEMADENAAATMVTYYASGVAQLRGRAVYVQFSNHRELKTDQTHSNNANSNNQVAIAGQNQVSGASETQGGPNTVLRVIVEHLLYPITLDILYQIFTRFGKVLKIVTFTKNSSFQALIQYADVLSAQTAKFSLDGQNVYNSCCTLRIDYSKMQNLNVKYNNDKSRDYTNPNLPTGDANLDAASLALSGELLLMGPGSQPRARIPVESIAGAPGVLPTPFAMHGLASPLAGPYNGVPPAGGLAGLGGFPLGAAGLGVRVQGNAQASAVLLVSNLNEEMVTPDALFTLFGVYGDVQRVKILYNKKDSALIQMAEPHQALLALTHMDKLRVFGKQIKVMLSKHQTVQLPKEGQPDAGLTKDYTNSTLHRFKKPGSKNYQNIYPPSATLHLSNIPGTVAEEEIKDAFTKNGFTVKAFKFFPKDRKMALIQMPNMDDAVAALIKMHNYQLSESNHLRVSFSKSNI</sequence>
<evidence type="ECO:0000256" key="6">
    <source>
        <dbReference type="ARBA" id="ARBA00023187"/>
    </source>
</evidence>
<evidence type="ECO:0000256" key="2">
    <source>
        <dbReference type="ARBA" id="ARBA00022664"/>
    </source>
</evidence>
<dbReference type="EMBL" id="JADYXP020000004">
    <property type="protein sequence ID" value="KAL0126772.1"/>
    <property type="molecule type" value="Genomic_DNA"/>
</dbReference>
<dbReference type="GO" id="GO:0006397">
    <property type="term" value="P:mRNA processing"/>
    <property type="evidence" value="ECO:0007669"/>
    <property type="project" value="UniProtKB-KW"/>
</dbReference>
<reference evidence="10 11" key="1">
    <citation type="submission" date="2023-03" db="EMBL/GenBank/DDBJ databases">
        <title>High recombination rates correlate with genetic variation in Cardiocondyla obscurior ants.</title>
        <authorList>
            <person name="Errbii M."/>
        </authorList>
    </citation>
    <scope>NUCLEOTIDE SEQUENCE [LARGE SCALE GENOMIC DNA]</scope>
    <source>
        <strain evidence="10">Alpha-2009</strain>
        <tissue evidence="10">Whole body</tissue>
    </source>
</reference>
<dbReference type="CDD" id="cd12693">
    <property type="entry name" value="RRM2_PTBP1_like"/>
    <property type="match status" value="1"/>
</dbReference>
<dbReference type="GO" id="GO:0008380">
    <property type="term" value="P:RNA splicing"/>
    <property type="evidence" value="ECO:0007669"/>
    <property type="project" value="UniProtKB-KW"/>
</dbReference>
<dbReference type="InterPro" id="IPR012677">
    <property type="entry name" value="Nucleotide-bd_a/b_plait_sf"/>
</dbReference>
<dbReference type="FunFam" id="3.30.70.330:FF:000341">
    <property type="entry name" value="Hephaestus, isoform C"/>
    <property type="match status" value="1"/>
</dbReference>
<evidence type="ECO:0000313" key="10">
    <source>
        <dbReference type="EMBL" id="KAL0126772.1"/>
    </source>
</evidence>
<dbReference type="InterPro" id="IPR006536">
    <property type="entry name" value="HnRNP-L/PTB"/>
</dbReference>
<feature type="domain" description="RRM" evidence="9">
    <location>
        <begin position="408"/>
        <end position="482"/>
    </location>
</feature>
<feature type="domain" description="RRM" evidence="9">
    <location>
        <begin position="103"/>
        <end position="177"/>
    </location>
</feature>
<keyword evidence="11" id="KW-1185">Reference proteome</keyword>
<dbReference type="Pfam" id="PF13893">
    <property type="entry name" value="RRM_5"/>
    <property type="match status" value="2"/>
</dbReference>
<protein>
    <recommendedName>
        <fullName evidence="9">RRM domain-containing protein</fullName>
    </recommendedName>
</protein>
<dbReference type="GO" id="GO:0005634">
    <property type="term" value="C:nucleus"/>
    <property type="evidence" value="ECO:0007669"/>
    <property type="project" value="InterPro"/>
</dbReference>
<dbReference type="GO" id="GO:0003723">
    <property type="term" value="F:RNA binding"/>
    <property type="evidence" value="ECO:0007669"/>
    <property type="project" value="UniProtKB-UniRule"/>
</dbReference>
<dbReference type="NCBIfam" id="TIGR01649">
    <property type="entry name" value="hnRNP-L_PTB"/>
    <property type="match status" value="1"/>
</dbReference>
<dbReference type="FunFam" id="3.30.70.330:FF:000018">
    <property type="entry name" value="Polypyrimidine tract-binding protein 2 isoform 1"/>
    <property type="match status" value="1"/>
</dbReference>
<evidence type="ECO:0000256" key="8">
    <source>
        <dbReference type="SAM" id="MobiDB-lite"/>
    </source>
</evidence>
<organism evidence="10 11">
    <name type="scientific">Cardiocondyla obscurior</name>
    <dbReference type="NCBI Taxonomy" id="286306"/>
    <lineage>
        <taxon>Eukaryota</taxon>
        <taxon>Metazoa</taxon>
        <taxon>Ecdysozoa</taxon>
        <taxon>Arthropoda</taxon>
        <taxon>Hexapoda</taxon>
        <taxon>Insecta</taxon>
        <taxon>Pterygota</taxon>
        <taxon>Neoptera</taxon>
        <taxon>Endopterygota</taxon>
        <taxon>Hymenoptera</taxon>
        <taxon>Apocrita</taxon>
        <taxon>Aculeata</taxon>
        <taxon>Formicoidea</taxon>
        <taxon>Formicidae</taxon>
        <taxon>Myrmicinae</taxon>
        <taxon>Cardiocondyla</taxon>
    </lineage>
</organism>
<dbReference type="Gene3D" id="3.30.70.330">
    <property type="match status" value="4"/>
</dbReference>
<evidence type="ECO:0000256" key="5">
    <source>
        <dbReference type="ARBA" id="ARBA00022990"/>
    </source>
</evidence>
<feature type="domain" description="RRM" evidence="9">
    <location>
        <begin position="218"/>
        <end position="294"/>
    </location>
</feature>
<dbReference type="Pfam" id="PF22976">
    <property type="entry name" value="RRM_10"/>
    <property type="match status" value="1"/>
</dbReference>
<evidence type="ECO:0000259" key="9">
    <source>
        <dbReference type="PROSITE" id="PS50102"/>
    </source>
</evidence>
<dbReference type="AlphaFoldDB" id="A0AAW2GK46"/>
<dbReference type="InterPro" id="IPR021790">
    <property type="entry name" value="PTBP1-like_RRM2"/>
</dbReference>
<dbReference type="InterPro" id="IPR000504">
    <property type="entry name" value="RRM_dom"/>
</dbReference>
<keyword evidence="1" id="KW-0597">Phosphoprotein</keyword>
<dbReference type="FunFam" id="3.30.70.330:FF:000036">
    <property type="entry name" value="polypyrimidine tract-binding protein 1 isoform X2"/>
    <property type="match status" value="1"/>
</dbReference>
<dbReference type="SMART" id="SM00360">
    <property type="entry name" value="RRM"/>
    <property type="match status" value="4"/>
</dbReference>
<dbReference type="Pfam" id="PF11835">
    <property type="entry name" value="RRM_8"/>
    <property type="match status" value="1"/>
</dbReference>
<evidence type="ECO:0000313" key="11">
    <source>
        <dbReference type="Proteomes" id="UP001430953"/>
    </source>
</evidence>
<keyword evidence="2" id="KW-0507">mRNA processing</keyword>
<evidence type="ECO:0000256" key="7">
    <source>
        <dbReference type="PROSITE-ProRule" id="PRU00176"/>
    </source>
</evidence>
<dbReference type="CDD" id="cd12425">
    <property type="entry name" value="RRM4_PTBP1_like"/>
    <property type="match status" value="1"/>
</dbReference>
<keyword evidence="5" id="KW-0007">Acetylation</keyword>
<comment type="caution">
    <text evidence="10">The sequence shown here is derived from an EMBL/GenBank/DDBJ whole genome shotgun (WGS) entry which is preliminary data.</text>
</comment>